<dbReference type="Proteomes" id="UP000223913">
    <property type="component" value="Unassembled WGS sequence"/>
</dbReference>
<protein>
    <recommendedName>
        <fullName evidence="6">SdiA-regulated family protein</fullName>
    </recommendedName>
</protein>
<name>A0A2D0N3S4_FLAN2</name>
<dbReference type="GO" id="GO:0005886">
    <property type="term" value="C:plasma membrane"/>
    <property type="evidence" value="ECO:0007669"/>
    <property type="project" value="UniProtKB-SubCell"/>
</dbReference>
<evidence type="ECO:0000313" key="5">
    <source>
        <dbReference type="Proteomes" id="UP000223913"/>
    </source>
</evidence>
<sequence>MKFLGSIVLIAGIFFGCFFTSTAQLFPYQFDSPDQIFELDDELEEISGLGISGDGNYLLAVQDEDGILYHLDKTTGAILEKREFWKDGDYEGVEAVGSDAYAIKSTGTVYWIKNHNKEDFETEKFNYDLNKDNDVEGLGYDSQNQMLLLACKAHPDGQKEARGIYGFSLQYKQLLQDPIYMLTLGAVHNYLDKNPPITRLEKVKDFFDEDELDFSPSALAVHPISGDLYLLSSKGKMIIVMNRQNEVVYIQKLQKEEHPQPEGLCFDQNGNMYISNEGRGDKGTILVYKYAAN</sequence>
<dbReference type="RefSeq" id="WP_099153480.1">
    <property type="nucleotide sequence ID" value="NZ_PDUD01000034.1"/>
</dbReference>
<dbReference type="EMBL" id="PDUD01000034">
    <property type="protein sequence ID" value="PHN03038.1"/>
    <property type="molecule type" value="Genomic_DNA"/>
</dbReference>
<comment type="caution">
    <text evidence="4">The sequence shown here is derived from an EMBL/GenBank/DDBJ whole genome shotgun (WGS) entry which is preliminary data.</text>
</comment>
<dbReference type="OrthoDB" id="5292493at2"/>
<dbReference type="AlphaFoldDB" id="A0A2D0N3S4"/>
<evidence type="ECO:0000256" key="1">
    <source>
        <dbReference type="ARBA" id="ARBA00004236"/>
    </source>
</evidence>
<dbReference type="InterPro" id="IPR009722">
    <property type="entry name" value="YjiK/CarP"/>
</dbReference>
<organism evidence="4 5">
    <name type="scientific">Flavilitoribacter nigricans (strain ATCC 23147 / DSM 23189 / NBRC 102662 / NCIMB 1420 / SS-2)</name>
    <name type="common">Lewinella nigricans</name>
    <dbReference type="NCBI Taxonomy" id="1122177"/>
    <lineage>
        <taxon>Bacteria</taxon>
        <taxon>Pseudomonadati</taxon>
        <taxon>Bacteroidota</taxon>
        <taxon>Saprospiria</taxon>
        <taxon>Saprospirales</taxon>
        <taxon>Lewinellaceae</taxon>
        <taxon>Flavilitoribacter</taxon>
    </lineage>
</organism>
<keyword evidence="2" id="KW-1003">Cell membrane</keyword>
<dbReference type="Pfam" id="PF06977">
    <property type="entry name" value="SdiA-regulated"/>
    <property type="match status" value="1"/>
</dbReference>
<evidence type="ECO:0000256" key="2">
    <source>
        <dbReference type="ARBA" id="ARBA00022475"/>
    </source>
</evidence>
<dbReference type="SUPFAM" id="SSF75011">
    <property type="entry name" value="3-carboxy-cis,cis-mucoante lactonizing enzyme"/>
    <property type="match status" value="1"/>
</dbReference>
<evidence type="ECO:0000256" key="3">
    <source>
        <dbReference type="ARBA" id="ARBA00023136"/>
    </source>
</evidence>
<dbReference type="PROSITE" id="PS51257">
    <property type="entry name" value="PROKAR_LIPOPROTEIN"/>
    <property type="match status" value="1"/>
</dbReference>
<reference evidence="4 5" key="1">
    <citation type="submission" date="2017-10" db="EMBL/GenBank/DDBJ databases">
        <title>The draft genome sequence of Lewinella nigricans NBRC 102662.</title>
        <authorList>
            <person name="Wang K."/>
        </authorList>
    </citation>
    <scope>NUCLEOTIDE SEQUENCE [LARGE SCALE GENOMIC DNA]</scope>
    <source>
        <strain evidence="4 5">NBRC 102662</strain>
    </source>
</reference>
<proteinExistence type="predicted"/>
<keyword evidence="5" id="KW-1185">Reference proteome</keyword>
<accession>A0A2D0N3S4</accession>
<comment type="subcellular location">
    <subcellularLocation>
        <location evidence="1">Cell membrane</location>
    </subcellularLocation>
</comment>
<gene>
    <name evidence="4" type="ORF">CRP01_28555</name>
</gene>
<keyword evidence="3" id="KW-0472">Membrane</keyword>
<evidence type="ECO:0000313" key="4">
    <source>
        <dbReference type="EMBL" id="PHN03038.1"/>
    </source>
</evidence>
<evidence type="ECO:0008006" key="6">
    <source>
        <dbReference type="Google" id="ProtNLM"/>
    </source>
</evidence>